<comment type="catalytic activity">
    <reaction evidence="12">
        <text>K(+)(in) = K(+)(out)</text>
        <dbReference type="Rhea" id="RHEA:29463"/>
        <dbReference type="ChEBI" id="CHEBI:29103"/>
    </reaction>
</comment>
<gene>
    <name evidence="15" type="ORF">K7862_10305</name>
</gene>
<evidence type="ECO:0000256" key="5">
    <source>
        <dbReference type="ARBA" id="ARBA00022692"/>
    </source>
</evidence>
<proteinExistence type="inferred from homology"/>
<evidence type="ECO:0000256" key="6">
    <source>
        <dbReference type="ARBA" id="ARBA00022826"/>
    </source>
</evidence>
<evidence type="ECO:0000256" key="10">
    <source>
        <dbReference type="ARBA" id="ARBA00023136"/>
    </source>
</evidence>
<evidence type="ECO:0000256" key="11">
    <source>
        <dbReference type="ARBA" id="ARBA00023303"/>
    </source>
</evidence>
<keyword evidence="11" id="KW-0407">Ion channel</keyword>
<keyword evidence="5 14" id="KW-0812">Transmembrane</keyword>
<evidence type="ECO:0000256" key="3">
    <source>
        <dbReference type="ARBA" id="ARBA00022448"/>
    </source>
</evidence>
<sequence>MHGRGLTWVNHHTIFQYIARVDRTLLFLNLMLLMGVAALPWPASVVPARGQGAIASSMAACRSWCASADRHTVTTSCAMPVPLPSSGGLTCWHGTPRSGRPSLSGTTPARGGLIG</sequence>
<evidence type="ECO:0000256" key="12">
    <source>
        <dbReference type="ARBA" id="ARBA00034430"/>
    </source>
</evidence>
<accession>A0ABS7Q4D5</accession>
<evidence type="ECO:0000256" key="9">
    <source>
        <dbReference type="ARBA" id="ARBA00023065"/>
    </source>
</evidence>
<keyword evidence="9" id="KW-0406">Ion transport</keyword>
<evidence type="ECO:0000313" key="15">
    <source>
        <dbReference type="EMBL" id="MBY8878020.1"/>
    </source>
</evidence>
<evidence type="ECO:0000256" key="7">
    <source>
        <dbReference type="ARBA" id="ARBA00022958"/>
    </source>
</evidence>
<comment type="subcellular location">
    <subcellularLocation>
        <location evidence="1">Membrane</location>
        <topology evidence="1">Multi-pass membrane protein</topology>
    </subcellularLocation>
</comment>
<protein>
    <submittedName>
        <fullName evidence="15">DUF1211 domain-containing protein</fullName>
    </submittedName>
</protein>
<evidence type="ECO:0000256" key="8">
    <source>
        <dbReference type="ARBA" id="ARBA00022989"/>
    </source>
</evidence>
<keyword evidence="4" id="KW-0633">Potassium transport</keyword>
<name>A0ABS7Q4D5_9ACTN</name>
<dbReference type="InterPro" id="IPR010617">
    <property type="entry name" value="TMEM175-like"/>
</dbReference>
<comment type="caution">
    <text evidence="15">The sequence shown here is derived from an EMBL/GenBank/DDBJ whole genome shotgun (WGS) entry which is preliminary data.</text>
</comment>
<keyword evidence="10 14" id="KW-0472">Membrane</keyword>
<keyword evidence="3" id="KW-0813">Transport</keyword>
<dbReference type="Proteomes" id="UP000778578">
    <property type="component" value="Unassembled WGS sequence"/>
</dbReference>
<organism evidence="15 16">
    <name type="scientific">Actinacidiphila acidipaludis</name>
    <dbReference type="NCBI Taxonomy" id="2873382"/>
    <lineage>
        <taxon>Bacteria</taxon>
        <taxon>Bacillati</taxon>
        <taxon>Actinomycetota</taxon>
        <taxon>Actinomycetes</taxon>
        <taxon>Kitasatosporales</taxon>
        <taxon>Streptomycetaceae</taxon>
        <taxon>Actinacidiphila</taxon>
    </lineage>
</organism>
<dbReference type="Pfam" id="PF06736">
    <property type="entry name" value="TMEM175"/>
    <property type="match status" value="1"/>
</dbReference>
<feature type="region of interest" description="Disordered" evidence="13">
    <location>
        <begin position="95"/>
        <end position="115"/>
    </location>
</feature>
<evidence type="ECO:0000256" key="13">
    <source>
        <dbReference type="SAM" id="MobiDB-lite"/>
    </source>
</evidence>
<comment type="similarity">
    <text evidence="2">Belongs to the TMEM175 family.</text>
</comment>
<keyword evidence="16" id="KW-1185">Reference proteome</keyword>
<evidence type="ECO:0000256" key="14">
    <source>
        <dbReference type="SAM" id="Phobius"/>
    </source>
</evidence>
<keyword evidence="6" id="KW-0631">Potassium channel</keyword>
<evidence type="ECO:0000256" key="2">
    <source>
        <dbReference type="ARBA" id="ARBA00006920"/>
    </source>
</evidence>
<reference evidence="15 16" key="1">
    <citation type="submission" date="2021-08" db="EMBL/GenBank/DDBJ databases">
        <title>WGS of actinomycetes from Thailand.</title>
        <authorList>
            <person name="Thawai C."/>
        </authorList>
    </citation>
    <scope>NUCLEOTIDE SEQUENCE [LARGE SCALE GENOMIC DNA]</scope>
    <source>
        <strain evidence="15 16">PLK6-54</strain>
    </source>
</reference>
<dbReference type="EMBL" id="JAINZZ010000008">
    <property type="protein sequence ID" value="MBY8878020.1"/>
    <property type="molecule type" value="Genomic_DNA"/>
</dbReference>
<feature type="transmembrane region" description="Helical" evidence="14">
    <location>
        <begin position="25"/>
        <end position="43"/>
    </location>
</feature>
<keyword evidence="7" id="KW-0630">Potassium</keyword>
<keyword evidence="8 14" id="KW-1133">Transmembrane helix</keyword>
<evidence type="ECO:0000256" key="1">
    <source>
        <dbReference type="ARBA" id="ARBA00004141"/>
    </source>
</evidence>
<evidence type="ECO:0000313" key="16">
    <source>
        <dbReference type="Proteomes" id="UP000778578"/>
    </source>
</evidence>
<evidence type="ECO:0000256" key="4">
    <source>
        <dbReference type="ARBA" id="ARBA00022538"/>
    </source>
</evidence>